<dbReference type="Pfam" id="PF00290">
    <property type="entry name" value="Trp_syntA"/>
    <property type="match status" value="1"/>
</dbReference>
<evidence type="ECO:0000313" key="11">
    <source>
        <dbReference type="EMBL" id="AEH60410.1"/>
    </source>
</evidence>
<evidence type="ECO:0000313" key="12">
    <source>
        <dbReference type="Proteomes" id="UP000006622"/>
    </source>
</evidence>
<dbReference type="EC" id="4.2.1.20" evidence="9"/>
<dbReference type="AlphaFoldDB" id="F7XQ49"/>
<evidence type="ECO:0000256" key="8">
    <source>
        <dbReference type="ARBA" id="ARBA00049047"/>
    </source>
</evidence>
<reference evidence="11 12" key="1">
    <citation type="submission" date="2010-07" db="EMBL/GenBank/DDBJ databases">
        <title>The complete genome of Methanosalsum zhilinae DSM 4017.</title>
        <authorList>
            <consortium name="US DOE Joint Genome Institute (JGI-PGF)"/>
            <person name="Lucas S."/>
            <person name="Copeland A."/>
            <person name="Lapidus A."/>
            <person name="Glavina del Rio T."/>
            <person name="Dalin E."/>
            <person name="Tice H."/>
            <person name="Bruce D."/>
            <person name="Goodwin L."/>
            <person name="Pitluck S."/>
            <person name="Kyrpides N."/>
            <person name="Mavromatis K."/>
            <person name="Ovchinnikova G."/>
            <person name="Daligault H."/>
            <person name="Detter J.C."/>
            <person name="Han C."/>
            <person name="Tapia R."/>
            <person name="Larimer F."/>
            <person name="Land M."/>
            <person name="Hauser L."/>
            <person name="Markowitz V."/>
            <person name="Cheng J.-F."/>
            <person name="Hugenholtz P."/>
            <person name="Woyke T."/>
            <person name="Wu D."/>
            <person name="Spring S."/>
            <person name="Schueler E."/>
            <person name="Brambilla E."/>
            <person name="Klenk H.-P."/>
            <person name="Eisen J.A."/>
        </authorList>
    </citation>
    <scope>NUCLEOTIDE SEQUENCE [LARGE SCALE GENOMIC DNA]</scope>
    <source>
        <strain evidence="12">DSM 4017 / NBRC 107636 / OCM 62 / WeN5</strain>
    </source>
</reference>
<dbReference type="KEGG" id="mzh:Mzhil_0540"/>
<dbReference type="InterPro" id="IPR011060">
    <property type="entry name" value="RibuloseP-bd_barrel"/>
</dbReference>
<feature type="active site" description="Proton acceptor" evidence="9">
    <location>
        <position position="48"/>
    </location>
</feature>
<evidence type="ECO:0000256" key="7">
    <source>
        <dbReference type="ARBA" id="ARBA00023239"/>
    </source>
</evidence>
<comment type="pathway">
    <text evidence="2 9">Amino-acid biosynthesis; L-tryptophan biosynthesis; L-tryptophan from chorismate: step 5/5.</text>
</comment>
<evidence type="ECO:0000256" key="2">
    <source>
        <dbReference type="ARBA" id="ARBA00004733"/>
    </source>
</evidence>
<keyword evidence="4 9" id="KW-0028">Amino-acid biosynthesis</keyword>
<dbReference type="GO" id="GO:0004834">
    <property type="term" value="F:tryptophan synthase activity"/>
    <property type="evidence" value="ECO:0007669"/>
    <property type="project" value="UniProtKB-UniRule"/>
</dbReference>
<evidence type="ECO:0000256" key="10">
    <source>
        <dbReference type="RuleBase" id="RU003662"/>
    </source>
</evidence>
<accession>F7XQ49</accession>
<keyword evidence="12" id="KW-1185">Reference proteome</keyword>
<comment type="subunit">
    <text evidence="3 9">Tetramer of two alpha and two beta chains.</text>
</comment>
<dbReference type="RefSeq" id="WP_013897849.1">
    <property type="nucleotide sequence ID" value="NC_015676.1"/>
</dbReference>
<keyword evidence="5 9" id="KW-0822">Tryptophan biosynthesis</keyword>
<dbReference type="PANTHER" id="PTHR43406:SF1">
    <property type="entry name" value="TRYPTOPHAN SYNTHASE ALPHA CHAIN, CHLOROPLASTIC"/>
    <property type="match status" value="1"/>
</dbReference>
<evidence type="ECO:0000256" key="1">
    <source>
        <dbReference type="ARBA" id="ARBA00003365"/>
    </source>
</evidence>
<sequence length="260" mass="27912">MRISDKFEELKSRNEGALISYICAGDPSTELTKSAVEALVRGGADIIELGLPFSDPCADGPVIQSATDRAISAGMTPDRYFELVSTLQVDIPLVCMTYYNIIYKRGIEKFIEDCSSSGITGLIVPDLPVEESDELGLACEKNEVDLIFLIAPTTNKKRLQKILSKSTGFLYMVSRTGVTGGSTDINTGIADLLTDIKKCANIPIAVGFGISNRNQVVDIISYGADGVIAGSAFVDIIASGKNVEHRLESLVFDLKSGCKE</sequence>
<comment type="similarity">
    <text evidence="9 10">Belongs to the TrpA family.</text>
</comment>
<dbReference type="InterPro" id="IPR013785">
    <property type="entry name" value="Aldolase_TIM"/>
</dbReference>
<dbReference type="STRING" id="679901.Mzhil_0540"/>
<dbReference type="EMBL" id="CP002101">
    <property type="protein sequence ID" value="AEH60410.1"/>
    <property type="molecule type" value="Genomic_DNA"/>
</dbReference>
<evidence type="ECO:0000256" key="9">
    <source>
        <dbReference type="HAMAP-Rule" id="MF_00131"/>
    </source>
</evidence>
<evidence type="ECO:0000256" key="5">
    <source>
        <dbReference type="ARBA" id="ARBA00022822"/>
    </source>
</evidence>
<evidence type="ECO:0000256" key="4">
    <source>
        <dbReference type="ARBA" id="ARBA00022605"/>
    </source>
</evidence>
<dbReference type="PANTHER" id="PTHR43406">
    <property type="entry name" value="TRYPTOPHAN SYNTHASE, ALPHA CHAIN"/>
    <property type="match status" value="1"/>
</dbReference>
<dbReference type="InterPro" id="IPR002028">
    <property type="entry name" value="Trp_synthase_suA"/>
</dbReference>
<dbReference type="UniPathway" id="UPA00035">
    <property type="reaction ID" value="UER00044"/>
</dbReference>
<dbReference type="OrthoDB" id="25658at2157"/>
<evidence type="ECO:0000256" key="3">
    <source>
        <dbReference type="ARBA" id="ARBA00011270"/>
    </source>
</evidence>
<dbReference type="Gene3D" id="3.20.20.70">
    <property type="entry name" value="Aldolase class I"/>
    <property type="match status" value="1"/>
</dbReference>
<dbReference type="SUPFAM" id="SSF51366">
    <property type="entry name" value="Ribulose-phoshate binding barrel"/>
    <property type="match status" value="1"/>
</dbReference>
<keyword evidence="6 9" id="KW-0057">Aromatic amino acid biosynthesis</keyword>
<dbReference type="NCBIfam" id="TIGR00262">
    <property type="entry name" value="trpA"/>
    <property type="match status" value="1"/>
</dbReference>
<keyword evidence="7 9" id="KW-0456">Lyase</keyword>
<dbReference type="HOGENOM" id="CLU_016734_0_2_2"/>
<evidence type="ECO:0000256" key="6">
    <source>
        <dbReference type="ARBA" id="ARBA00023141"/>
    </source>
</evidence>
<comment type="function">
    <text evidence="1 9">The alpha subunit is responsible for the aldol cleavage of indoleglycerol phosphate to indole and glyceraldehyde 3-phosphate.</text>
</comment>
<feature type="active site" description="Proton acceptor" evidence="9">
    <location>
        <position position="59"/>
    </location>
</feature>
<gene>
    <name evidence="9" type="primary">trpA</name>
    <name evidence="11" type="ordered locus">Mzhil_0540</name>
</gene>
<dbReference type="FunFam" id="3.20.20.70:FF:000037">
    <property type="entry name" value="Tryptophan synthase alpha chain"/>
    <property type="match status" value="1"/>
</dbReference>
<name>F7XQ49_METZD</name>
<dbReference type="HAMAP" id="MF_00131">
    <property type="entry name" value="Trp_synth_alpha"/>
    <property type="match status" value="1"/>
</dbReference>
<dbReference type="CDD" id="cd04724">
    <property type="entry name" value="Tryptophan_synthase_alpha"/>
    <property type="match status" value="1"/>
</dbReference>
<dbReference type="GO" id="GO:0005829">
    <property type="term" value="C:cytosol"/>
    <property type="evidence" value="ECO:0007669"/>
    <property type="project" value="TreeGrafter"/>
</dbReference>
<comment type="catalytic activity">
    <reaction evidence="8 9">
        <text>(1S,2R)-1-C-(indol-3-yl)glycerol 3-phosphate + L-serine = D-glyceraldehyde 3-phosphate + L-tryptophan + H2O</text>
        <dbReference type="Rhea" id="RHEA:10532"/>
        <dbReference type="ChEBI" id="CHEBI:15377"/>
        <dbReference type="ChEBI" id="CHEBI:33384"/>
        <dbReference type="ChEBI" id="CHEBI:57912"/>
        <dbReference type="ChEBI" id="CHEBI:58866"/>
        <dbReference type="ChEBI" id="CHEBI:59776"/>
        <dbReference type="EC" id="4.2.1.20"/>
    </reaction>
</comment>
<proteinExistence type="inferred from homology"/>
<organism evidence="11 12">
    <name type="scientific">Methanosalsum zhilinae (strain DSM 4017 / NBRC 107636 / OCM 62 / WeN5)</name>
    <name type="common">Methanohalophilus zhilinae</name>
    <dbReference type="NCBI Taxonomy" id="679901"/>
    <lineage>
        <taxon>Archaea</taxon>
        <taxon>Methanobacteriati</taxon>
        <taxon>Methanobacteriota</taxon>
        <taxon>Stenosarchaea group</taxon>
        <taxon>Methanomicrobia</taxon>
        <taxon>Methanosarcinales</taxon>
        <taxon>Methanosarcinaceae</taxon>
        <taxon>Methanosalsum</taxon>
    </lineage>
</organism>
<protein>
    <recommendedName>
        <fullName evidence="9">Tryptophan synthase alpha chain</fullName>
        <ecNumber evidence="9">4.2.1.20</ecNumber>
    </recommendedName>
</protein>
<dbReference type="GeneID" id="10822149"/>
<dbReference type="Proteomes" id="UP000006622">
    <property type="component" value="Chromosome"/>
</dbReference>